<dbReference type="AlphaFoldDB" id="A0A645FHK4"/>
<name>A0A645FHK4_9ZZZZ</name>
<sequence length="100" mass="11575">MLPQVGFSLIESFKYVRKIFGSYSFTVIRHFNNAFLLFFVFPHHQEYLVPRTAMLDGVCQQVVDNHPDLFAGVIHDNFIRAAVEEVGYFFCFGKIHKTAV</sequence>
<dbReference type="EMBL" id="VSSQ01060384">
    <property type="protein sequence ID" value="MPN13827.1"/>
    <property type="molecule type" value="Genomic_DNA"/>
</dbReference>
<proteinExistence type="predicted"/>
<accession>A0A645FHK4</accession>
<comment type="caution">
    <text evidence="1">The sequence shown here is derived from an EMBL/GenBank/DDBJ whole genome shotgun (WGS) entry which is preliminary data.</text>
</comment>
<organism evidence="1">
    <name type="scientific">bioreactor metagenome</name>
    <dbReference type="NCBI Taxonomy" id="1076179"/>
    <lineage>
        <taxon>unclassified sequences</taxon>
        <taxon>metagenomes</taxon>
        <taxon>ecological metagenomes</taxon>
    </lineage>
</organism>
<reference evidence="1" key="1">
    <citation type="submission" date="2019-08" db="EMBL/GenBank/DDBJ databases">
        <authorList>
            <person name="Kucharzyk K."/>
            <person name="Murdoch R.W."/>
            <person name="Higgins S."/>
            <person name="Loffler F."/>
        </authorList>
    </citation>
    <scope>NUCLEOTIDE SEQUENCE</scope>
</reference>
<protein>
    <submittedName>
        <fullName evidence="1">Uncharacterized protein</fullName>
    </submittedName>
</protein>
<evidence type="ECO:0000313" key="1">
    <source>
        <dbReference type="EMBL" id="MPN13827.1"/>
    </source>
</evidence>
<gene>
    <name evidence="1" type="ORF">SDC9_161153</name>
</gene>